<proteinExistence type="predicted"/>
<dbReference type="PANTHER" id="PTHR48081">
    <property type="entry name" value="AB HYDROLASE SUPERFAMILY PROTEIN C4A8.06C"/>
    <property type="match status" value="1"/>
</dbReference>
<dbReference type="InterPro" id="IPR013094">
    <property type="entry name" value="AB_hydrolase_3"/>
</dbReference>
<comment type="caution">
    <text evidence="3">The sequence shown here is derived from an EMBL/GenBank/DDBJ whole genome shotgun (WGS) entry which is preliminary data.</text>
</comment>
<organism evidence="3 4">
    <name type="scientific">Zavarzinia compransoris</name>
    <dbReference type="NCBI Taxonomy" id="1264899"/>
    <lineage>
        <taxon>Bacteria</taxon>
        <taxon>Pseudomonadati</taxon>
        <taxon>Pseudomonadota</taxon>
        <taxon>Alphaproteobacteria</taxon>
        <taxon>Rhodospirillales</taxon>
        <taxon>Zavarziniaceae</taxon>
        <taxon>Zavarzinia</taxon>
    </lineage>
</organism>
<reference evidence="4" key="1">
    <citation type="submission" date="2018-05" db="EMBL/GenBank/DDBJ databases">
        <title>Zavarzinia sp. HR-AS.</title>
        <authorList>
            <person name="Lee Y."/>
            <person name="Jeon C.O."/>
        </authorList>
    </citation>
    <scope>NUCLEOTIDE SEQUENCE [LARGE SCALE GENOMIC DNA]</scope>
    <source>
        <strain evidence="4">DSM 1231</strain>
    </source>
</reference>
<sequence length="363" mass="39245">MAEMPKHPGERVMSGWLRLLRKIEAVVVRWLVRLPEKALVFLAGRRPIRIGGRTLDTRVQFILRLISREPAMESLPAPRARQQYNRLCAVVGGKPRPMARIDRLVIPGPARPLSARLYVPEGVGPGAPLLVFFHGGGFVVGDLDDYEVPCRLLADEARCLVLSAEYRLAPEHVFPAQSEDAEAVWRWVGENAAVLGADPARIAVGGDSAGGHIAAVISLLGERLGVPAPRHQLLIYPSVDMTRPWRSLETYGRGFLLTRPMIDHFMASVLPPGSDTSNPRITPLGADSHAGLPGATLVLAGFDPLQDQGQAYGEALAAAQVPVNVLMYESLIHGFIAFPGTVPAADRAMREMAASLRRGLAAA</sequence>
<gene>
    <name evidence="3" type="ORF">DKG75_18585</name>
</gene>
<evidence type="ECO:0000259" key="2">
    <source>
        <dbReference type="Pfam" id="PF07859"/>
    </source>
</evidence>
<name>A0A317DYP4_9PROT</name>
<evidence type="ECO:0000313" key="4">
    <source>
        <dbReference type="Proteomes" id="UP000246077"/>
    </source>
</evidence>
<dbReference type="Pfam" id="PF07859">
    <property type="entry name" value="Abhydrolase_3"/>
    <property type="match status" value="1"/>
</dbReference>
<dbReference type="InterPro" id="IPR050300">
    <property type="entry name" value="GDXG_lipolytic_enzyme"/>
</dbReference>
<dbReference type="AlphaFoldDB" id="A0A317DYP4"/>
<dbReference type="Proteomes" id="UP000246077">
    <property type="component" value="Unassembled WGS sequence"/>
</dbReference>
<dbReference type="PANTHER" id="PTHR48081:SF8">
    <property type="entry name" value="ALPHA_BETA HYDROLASE FOLD-3 DOMAIN-CONTAINING PROTEIN-RELATED"/>
    <property type="match status" value="1"/>
</dbReference>
<dbReference type="EMBL" id="QGLF01000005">
    <property type="protein sequence ID" value="PWR18976.1"/>
    <property type="molecule type" value="Genomic_DNA"/>
</dbReference>
<evidence type="ECO:0000313" key="3">
    <source>
        <dbReference type="EMBL" id="PWR18976.1"/>
    </source>
</evidence>
<dbReference type="Gene3D" id="3.40.50.1820">
    <property type="entry name" value="alpha/beta hydrolase"/>
    <property type="match status" value="1"/>
</dbReference>
<dbReference type="InterPro" id="IPR029058">
    <property type="entry name" value="AB_hydrolase_fold"/>
</dbReference>
<evidence type="ECO:0000256" key="1">
    <source>
        <dbReference type="ARBA" id="ARBA00022801"/>
    </source>
</evidence>
<feature type="domain" description="Alpha/beta hydrolase fold-3" evidence="2">
    <location>
        <begin position="130"/>
        <end position="336"/>
    </location>
</feature>
<keyword evidence="4" id="KW-1185">Reference proteome</keyword>
<accession>A0A317DYP4</accession>
<keyword evidence="1 3" id="KW-0378">Hydrolase</keyword>
<dbReference type="SUPFAM" id="SSF53474">
    <property type="entry name" value="alpha/beta-Hydrolases"/>
    <property type="match status" value="1"/>
</dbReference>
<dbReference type="GO" id="GO:0016787">
    <property type="term" value="F:hydrolase activity"/>
    <property type="evidence" value="ECO:0007669"/>
    <property type="project" value="UniProtKB-KW"/>
</dbReference>
<protein>
    <submittedName>
        <fullName evidence="3">Alpha/beta hydrolase</fullName>
    </submittedName>
</protein>